<dbReference type="GO" id="GO:0003677">
    <property type="term" value="F:DNA binding"/>
    <property type="evidence" value="ECO:0007669"/>
    <property type="project" value="UniProtKB-KW"/>
</dbReference>
<dbReference type="InterPro" id="IPR012318">
    <property type="entry name" value="HTH_CRP"/>
</dbReference>
<dbReference type="Gene3D" id="2.60.120.10">
    <property type="entry name" value="Jelly Rolls"/>
    <property type="match status" value="1"/>
</dbReference>
<dbReference type="Pfam" id="PF13545">
    <property type="entry name" value="HTH_Crp_2"/>
    <property type="match status" value="1"/>
</dbReference>
<accession>A0A552UEW9</accession>
<dbReference type="Gene3D" id="1.10.10.10">
    <property type="entry name" value="Winged helix-like DNA-binding domain superfamily/Winged helix DNA-binding domain"/>
    <property type="match status" value="1"/>
</dbReference>
<dbReference type="AlphaFoldDB" id="A0A552UEW9"/>
<reference evidence="5 6" key="1">
    <citation type="submission" date="2019-07" db="EMBL/GenBank/DDBJ databases">
        <title>Novel species isolated from glacier.</title>
        <authorList>
            <person name="Liu Q."/>
            <person name="Xin Y.-H."/>
        </authorList>
    </citation>
    <scope>NUCLEOTIDE SEQUENCE [LARGE SCALE GENOMIC DNA]</scope>
    <source>
        <strain evidence="5 6">LB1R16</strain>
    </source>
</reference>
<dbReference type="InterPro" id="IPR014710">
    <property type="entry name" value="RmlC-like_jellyroll"/>
</dbReference>
<dbReference type="InterPro" id="IPR018490">
    <property type="entry name" value="cNMP-bd_dom_sf"/>
</dbReference>
<evidence type="ECO:0000313" key="6">
    <source>
        <dbReference type="Proteomes" id="UP000317894"/>
    </source>
</evidence>
<comment type="caution">
    <text evidence="5">The sequence shown here is derived from an EMBL/GenBank/DDBJ whole genome shotgun (WGS) entry which is preliminary data.</text>
</comment>
<name>A0A552UEW9_9SPHN</name>
<gene>
    <name evidence="5" type="ORF">FMM06_00775</name>
</gene>
<dbReference type="OrthoDB" id="7506088at2"/>
<keyword evidence="3" id="KW-0804">Transcription</keyword>
<dbReference type="EMBL" id="VJWA01000001">
    <property type="protein sequence ID" value="TRW16777.1"/>
    <property type="molecule type" value="Genomic_DNA"/>
</dbReference>
<dbReference type="InterPro" id="IPR036388">
    <property type="entry name" value="WH-like_DNA-bd_sf"/>
</dbReference>
<protein>
    <submittedName>
        <fullName evidence="5">Crp/Fnr family transcriptional regulator</fullName>
    </submittedName>
</protein>
<dbReference type="SUPFAM" id="SSF46785">
    <property type="entry name" value="Winged helix' DNA-binding domain"/>
    <property type="match status" value="1"/>
</dbReference>
<keyword evidence="6" id="KW-1185">Reference proteome</keyword>
<keyword evidence="1" id="KW-0805">Transcription regulation</keyword>
<evidence type="ECO:0000256" key="1">
    <source>
        <dbReference type="ARBA" id="ARBA00023015"/>
    </source>
</evidence>
<proteinExistence type="predicted"/>
<feature type="domain" description="HTH crp-type" evidence="4">
    <location>
        <begin position="164"/>
        <end position="230"/>
    </location>
</feature>
<dbReference type="PROSITE" id="PS51063">
    <property type="entry name" value="HTH_CRP_2"/>
    <property type="match status" value="1"/>
</dbReference>
<evidence type="ECO:0000256" key="3">
    <source>
        <dbReference type="ARBA" id="ARBA00023163"/>
    </source>
</evidence>
<dbReference type="RefSeq" id="WP_143554321.1">
    <property type="nucleotide sequence ID" value="NZ_VJWA01000001.1"/>
</dbReference>
<dbReference type="GO" id="GO:0006355">
    <property type="term" value="P:regulation of DNA-templated transcription"/>
    <property type="evidence" value="ECO:0007669"/>
    <property type="project" value="InterPro"/>
</dbReference>
<evidence type="ECO:0000313" key="5">
    <source>
        <dbReference type="EMBL" id="TRW16777.1"/>
    </source>
</evidence>
<dbReference type="InterPro" id="IPR036390">
    <property type="entry name" value="WH_DNA-bd_sf"/>
</dbReference>
<keyword evidence="2" id="KW-0238">DNA-binding</keyword>
<organism evidence="5 6">
    <name type="scientific">Glacieibacterium frigidum</name>
    <dbReference type="NCBI Taxonomy" id="2593303"/>
    <lineage>
        <taxon>Bacteria</taxon>
        <taxon>Pseudomonadati</taxon>
        <taxon>Pseudomonadota</taxon>
        <taxon>Alphaproteobacteria</taxon>
        <taxon>Sphingomonadales</taxon>
        <taxon>Sphingosinicellaceae</taxon>
        <taxon>Glacieibacterium</taxon>
    </lineage>
</organism>
<evidence type="ECO:0000259" key="4">
    <source>
        <dbReference type="PROSITE" id="PS51063"/>
    </source>
</evidence>
<sequence length="256" mass="28058">MSADGREKSHPAPIDRVVAGPDRSIVKNRLLAALTDEDYALLAGGLTRVELARDETMIEADSKVDFAWFPESGVCSMIATNPAGKQAEIGLIGREGLVDTTVVHGTDRTPLMAVMQIAGVAWRIRADLLMRVQADRPRMHALLLAYAQGFFIQSASTALSYAAYSIPQRLARWLLMTQDRLDGDEVGLTHERFALMLGVRRAGVTVAVQTLERRNLVEARRGAIRIVDRAGLRDYVGDGYGAPEAEYERLLGIALK</sequence>
<dbReference type="SUPFAM" id="SSF51206">
    <property type="entry name" value="cAMP-binding domain-like"/>
    <property type="match status" value="1"/>
</dbReference>
<evidence type="ECO:0000256" key="2">
    <source>
        <dbReference type="ARBA" id="ARBA00023125"/>
    </source>
</evidence>
<dbReference type="Proteomes" id="UP000317894">
    <property type="component" value="Unassembled WGS sequence"/>
</dbReference>